<evidence type="ECO:0000313" key="2">
    <source>
        <dbReference type="EMBL" id="SFV23445.1"/>
    </source>
</evidence>
<feature type="transmembrane region" description="Helical" evidence="1">
    <location>
        <begin position="74"/>
        <end position="96"/>
    </location>
</feature>
<reference evidence="2 3" key="1">
    <citation type="submission" date="2016-10" db="EMBL/GenBank/DDBJ databases">
        <authorList>
            <person name="de Groot N.N."/>
        </authorList>
    </citation>
    <scope>NUCLEOTIDE SEQUENCE [LARGE SCALE GENOMIC DNA]</scope>
    <source>
        <strain evidence="2 3">CGMCC 1.7054</strain>
    </source>
</reference>
<feature type="transmembrane region" description="Helical" evidence="1">
    <location>
        <begin position="42"/>
        <end position="62"/>
    </location>
</feature>
<feature type="transmembrane region" description="Helical" evidence="1">
    <location>
        <begin position="102"/>
        <end position="124"/>
    </location>
</feature>
<protein>
    <submittedName>
        <fullName evidence="2">Uncharacterized protein</fullName>
    </submittedName>
</protein>
<keyword evidence="1" id="KW-0472">Membrane</keyword>
<dbReference type="EMBL" id="FPCG01000007">
    <property type="protein sequence ID" value="SFV23445.1"/>
    <property type="molecule type" value="Genomic_DNA"/>
</dbReference>
<dbReference type="RefSeq" id="WP_091697711.1">
    <property type="nucleotide sequence ID" value="NZ_FPCG01000007.1"/>
</dbReference>
<sequence length="141" mass="14779">MNHPQGLTGPSTLSYWASALHLAFLPVFVVVTRLPFEDRGGWLNIVFGLLSVTATVMTVIRVRSGLFRHRASEAGLIALSVLSSLSILAAAAAHLATSPDSISAGALSLLGILLHAATGLWLWIREGTRRATASPVGAARA</sequence>
<organism evidence="2 3">
    <name type="scientific">Micrococcus terreus</name>
    <dbReference type="NCBI Taxonomy" id="574650"/>
    <lineage>
        <taxon>Bacteria</taxon>
        <taxon>Bacillati</taxon>
        <taxon>Actinomycetota</taxon>
        <taxon>Actinomycetes</taxon>
        <taxon>Micrococcales</taxon>
        <taxon>Micrococcaceae</taxon>
        <taxon>Micrococcus</taxon>
    </lineage>
</organism>
<gene>
    <name evidence="2" type="ORF">SAMN04487966_10791</name>
</gene>
<dbReference type="Proteomes" id="UP000198881">
    <property type="component" value="Unassembled WGS sequence"/>
</dbReference>
<keyword evidence="3" id="KW-1185">Reference proteome</keyword>
<evidence type="ECO:0000256" key="1">
    <source>
        <dbReference type="SAM" id="Phobius"/>
    </source>
</evidence>
<feature type="transmembrane region" description="Helical" evidence="1">
    <location>
        <begin position="12"/>
        <end position="36"/>
    </location>
</feature>
<accession>A0A1I7MNE9</accession>
<keyword evidence="1" id="KW-1133">Transmembrane helix</keyword>
<keyword evidence="1" id="KW-0812">Transmembrane</keyword>
<evidence type="ECO:0000313" key="3">
    <source>
        <dbReference type="Proteomes" id="UP000198881"/>
    </source>
</evidence>
<dbReference type="AlphaFoldDB" id="A0A1I7MNE9"/>
<name>A0A1I7MNE9_9MICC</name>
<proteinExistence type="predicted"/>